<dbReference type="InterPro" id="IPR003719">
    <property type="entry name" value="Phenazine_PhzF-like"/>
</dbReference>
<dbReference type="RefSeq" id="WP_231059923.1">
    <property type="nucleotide sequence ID" value="NZ_JAJNOC010000008.1"/>
</dbReference>
<dbReference type="PANTHER" id="PTHR13774:SF39">
    <property type="entry name" value="BIOSYNTHESIS PROTEIN, PUTATIVE-RELATED"/>
    <property type="match status" value="1"/>
</dbReference>
<dbReference type="EMBL" id="JAJNOC010000008">
    <property type="protein sequence ID" value="MCD2518640.1"/>
    <property type="molecule type" value="Genomic_DNA"/>
</dbReference>
<dbReference type="Proteomes" id="UP001179361">
    <property type="component" value="Unassembled WGS sequence"/>
</dbReference>
<organism evidence="3 4">
    <name type="scientific">Massilia phyllostachyos</name>
    <dbReference type="NCBI Taxonomy" id="2898585"/>
    <lineage>
        <taxon>Bacteria</taxon>
        <taxon>Pseudomonadati</taxon>
        <taxon>Pseudomonadota</taxon>
        <taxon>Betaproteobacteria</taxon>
        <taxon>Burkholderiales</taxon>
        <taxon>Oxalobacteraceae</taxon>
        <taxon>Telluria group</taxon>
        <taxon>Massilia</taxon>
    </lineage>
</organism>
<dbReference type="Pfam" id="PF02567">
    <property type="entry name" value="PhzC-PhzF"/>
    <property type="match status" value="1"/>
</dbReference>
<dbReference type="PIRSF" id="PIRSF016184">
    <property type="entry name" value="PhzC_PhzF"/>
    <property type="match status" value="1"/>
</dbReference>
<comment type="similarity">
    <text evidence="1">Belongs to the PhzF family.</text>
</comment>
<evidence type="ECO:0000313" key="4">
    <source>
        <dbReference type="Proteomes" id="UP001179361"/>
    </source>
</evidence>
<dbReference type="Gene3D" id="3.10.310.10">
    <property type="entry name" value="Diaminopimelate Epimerase, Chain A, domain 1"/>
    <property type="match status" value="2"/>
</dbReference>
<sequence length="286" mass="30387">MNQPQPVHASLDDIERIAAFSDGDVGGNPAGVWIGEALPPQEEMARLAQLVGFSETAFAAREADGWRVRYFSPESEVPFCGHATIALGAALARRFGDGRYALALNAARISVEGRKDGERVAASLQSPPTRSAPAPGELVDAALALFGYTRADLDPRIPPALAHGGADHLVLALNSRELLARMHYELNAGRRLMNEHGLVTIVLAWAETAQRFHTRNPFASGGVLEDPATGAGTAAFGGYLRDIGWPHGGRIEVVQGEDMGMRSRLTAEIGEEAGSSIRVSGSARTM</sequence>
<evidence type="ECO:0000256" key="2">
    <source>
        <dbReference type="ARBA" id="ARBA00023235"/>
    </source>
</evidence>
<dbReference type="SUPFAM" id="SSF54506">
    <property type="entry name" value="Diaminopimelate epimerase-like"/>
    <property type="match status" value="1"/>
</dbReference>
<proteinExistence type="inferred from homology"/>
<dbReference type="PANTHER" id="PTHR13774">
    <property type="entry name" value="PHENAZINE BIOSYNTHESIS PROTEIN"/>
    <property type="match status" value="1"/>
</dbReference>
<keyword evidence="2" id="KW-0413">Isomerase</keyword>
<keyword evidence="4" id="KW-1185">Reference proteome</keyword>
<evidence type="ECO:0000313" key="3">
    <source>
        <dbReference type="EMBL" id="MCD2518640.1"/>
    </source>
</evidence>
<reference evidence="3" key="1">
    <citation type="submission" date="2021-11" db="EMBL/GenBank/DDBJ databases">
        <title>The complete genome of Massilia sp sp. G4R7.</title>
        <authorList>
            <person name="Liu L."/>
            <person name="Yue J."/>
            <person name="Yuan J."/>
            <person name="Yang F."/>
            <person name="Li L."/>
        </authorList>
    </citation>
    <scope>NUCLEOTIDE SEQUENCE</scope>
    <source>
        <strain evidence="3">G4R7</strain>
    </source>
</reference>
<dbReference type="NCBIfam" id="TIGR00654">
    <property type="entry name" value="PhzF_family"/>
    <property type="match status" value="1"/>
</dbReference>
<gene>
    <name evidence="3" type="ORF">LQ564_20285</name>
</gene>
<evidence type="ECO:0000256" key="1">
    <source>
        <dbReference type="ARBA" id="ARBA00008270"/>
    </source>
</evidence>
<protein>
    <submittedName>
        <fullName evidence="3">PhzF family phenazine biosynthesis protein</fullName>
    </submittedName>
</protein>
<accession>A0ABS8QA79</accession>
<name>A0ABS8QA79_9BURK</name>
<comment type="caution">
    <text evidence="3">The sequence shown here is derived from an EMBL/GenBank/DDBJ whole genome shotgun (WGS) entry which is preliminary data.</text>
</comment>